<evidence type="ECO:0000256" key="8">
    <source>
        <dbReference type="ARBA" id="ARBA00022832"/>
    </source>
</evidence>
<comment type="subcellular location">
    <subcellularLocation>
        <location evidence="3">Cell projection</location>
        <location evidence="3">Ruffle membrane</location>
    </subcellularLocation>
    <subcellularLocation>
        <location evidence="2">Cytoplasm</location>
    </subcellularLocation>
    <subcellularLocation>
        <location evidence="1">Membrane</location>
        <topology evidence="1">Peripheral membrane protein</topology>
    </subcellularLocation>
</comment>
<evidence type="ECO:0000256" key="17">
    <source>
        <dbReference type="ARBA" id="ARBA00040123"/>
    </source>
</evidence>
<keyword evidence="8" id="KW-0276">Fatty acid metabolism</keyword>
<keyword evidence="27" id="KW-1185">Reference proteome</keyword>
<evidence type="ECO:0000256" key="10">
    <source>
        <dbReference type="ARBA" id="ARBA00023098"/>
    </source>
</evidence>
<keyword evidence="6" id="KW-0053">Apoptosis</keyword>
<evidence type="ECO:0000256" key="18">
    <source>
        <dbReference type="ARBA" id="ARBA00043210"/>
    </source>
</evidence>
<evidence type="ECO:0000256" key="6">
    <source>
        <dbReference type="ARBA" id="ARBA00022703"/>
    </source>
</evidence>
<dbReference type="GO" id="GO:0016787">
    <property type="term" value="F:hydrolase activity"/>
    <property type="evidence" value="ECO:0007669"/>
    <property type="project" value="UniProtKB-KW"/>
</dbReference>
<evidence type="ECO:0000313" key="27">
    <source>
        <dbReference type="Proteomes" id="UP000254869"/>
    </source>
</evidence>
<dbReference type="GO" id="GO:0006631">
    <property type="term" value="P:fatty acid metabolic process"/>
    <property type="evidence" value="ECO:0007669"/>
    <property type="project" value="UniProtKB-KW"/>
</dbReference>
<keyword evidence="11" id="KW-0472">Membrane</keyword>
<dbReference type="EMBL" id="QQBC01000001">
    <property type="protein sequence ID" value="RDI69137.1"/>
    <property type="molecule type" value="Genomic_DNA"/>
</dbReference>
<dbReference type="Pfam" id="PF03061">
    <property type="entry name" value="4HBT"/>
    <property type="match status" value="1"/>
</dbReference>
<dbReference type="InterPro" id="IPR029069">
    <property type="entry name" value="HotDog_dom_sf"/>
</dbReference>
<evidence type="ECO:0000256" key="9">
    <source>
        <dbReference type="ARBA" id="ARBA00022946"/>
    </source>
</evidence>
<comment type="similarity">
    <text evidence="15">Belongs to the THEM4/THEM5 thioesterase family.</text>
</comment>
<gene>
    <name evidence="26" type="ORF">DFR76_101675</name>
</gene>
<keyword evidence="4" id="KW-1003">Cell membrane</keyword>
<evidence type="ECO:0000256" key="23">
    <source>
        <dbReference type="ARBA" id="ARBA00048180"/>
    </source>
</evidence>
<comment type="catalytic activity">
    <reaction evidence="21">
        <text>decanoyl-CoA + H2O = decanoate + CoA + H(+)</text>
        <dbReference type="Rhea" id="RHEA:40059"/>
        <dbReference type="ChEBI" id="CHEBI:15377"/>
        <dbReference type="ChEBI" id="CHEBI:15378"/>
        <dbReference type="ChEBI" id="CHEBI:27689"/>
        <dbReference type="ChEBI" id="CHEBI:57287"/>
        <dbReference type="ChEBI" id="CHEBI:61430"/>
    </reaction>
    <physiologicalReaction direction="left-to-right" evidence="21">
        <dbReference type="Rhea" id="RHEA:40060"/>
    </physiologicalReaction>
</comment>
<dbReference type="Gene3D" id="3.10.129.10">
    <property type="entry name" value="Hotdog Thioesterase"/>
    <property type="match status" value="1"/>
</dbReference>
<dbReference type="InterPro" id="IPR052365">
    <property type="entry name" value="THEM4/THEM5_acyl-CoA_thioest"/>
</dbReference>
<evidence type="ECO:0000256" key="20">
    <source>
        <dbReference type="ARBA" id="ARBA00047734"/>
    </source>
</evidence>
<evidence type="ECO:0000256" key="7">
    <source>
        <dbReference type="ARBA" id="ARBA00022801"/>
    </source>
</evidence>
<accession>A0A370IEI5</accession>
<evidence type="ECO:0000256" key="13">
    <source>
        <dbReference type="ARBA" id="ARBA00035852"/>
    </source>
</evidence>
<evidence type="ECO:0000256" key="2">
    <source>
        <dbReference type="ARBA" id="ARBA00004496"/>
    </source>
</evidence>
<evidence type="ECO:0000256" key="19">
    <source>
        <dbReference type="ARBA" id="ARBA00047588"/>
    </source>
</evidence>
<evidence type="ECO:0000259" key="25">
    <source>
        <dbReference type="Pfam" id="PF03061"/>
    </source>
</evidence>
<evidence type="ECO:0000256" key="4">
    <source>
        <dbReference type="ARBA" id="ARBA00022475"/>
    </source>
</evidence>
<dbReference type="CDD" id="cd03443">
    <property type="entry name" value="PaaI_thioesterase"/>
    <property type="match status" value="1"/>
</dbReference>
<comment type="catalytic activity">
    <reaction evidence="13">
        <text>(5Z,8Z,11Z,14Z)-eicosatetraenoyl-CoA + H2O = (5Z,8Z,11Z,14Z)-eicosatetraenoate + CoA + H(+)</text>
        <dbReference type="Rhea" id="RHEA:40151"/>
        <dbReference type="ChEBI" id="CHEBI:15377"/>
        <dbReference type="ChEBI" id="CHEBI:15378"/>
        <dbReference type="ChEBI" id="CHEBI:32395"/>
        <dbReference type="ChEBI" id="CHEBI:57287"/>
        <dbReference type="ChEBI" id="CHEBI:57368"/>
    </reaction>
    <physiologicalReaction direction="left-to-right" evidence="13">
        <dbReference type="Rhea" id="RHEA:40152"/>
    </physiologicalReaction>
</comment>
<comment type="catalytic activity">
    <reaction evidence="14">
        <text>(9Z)-octadecenoyl-CoA + H2O = (9Z)-octadecenoate + CoA + H(+)</text>
        <dbReference type="Rhea" id="RHEA:40139"/>
        <dbReference type="ChEBI" id="CHEBI:15377"/>
        <dbReference type="ChEBI" id="CHEBI:15378"/>
        <dbReference type="ChEBI" id="CHEBI:30823"/>
        <dbReference type="ChEBI" id="CHEBI:57287"/>
        <dbReference type="ChEBI" id="CHEBI:57387"/>
    </reaction>
    <physiologicalReaction direction="left-to-right" evidence="14">
        <dbReference type="Rhea" id="RHEA:40140"/>
    </physiologicalReaction>
</comment>
<comment type="catalytic activity">
    <reaction evidence="22">
        <text>dodecanoyl-CoA + H2O = dodecanoate + CoA + H(+)</text>
        <dbReference type="Rhea" id="RHEA:30135"/>
        <dbReference type="ChEBI" id="CHEBI:15377"/>
        <dbReference type="ChEBI" id="CHEBI:15378"/>
        <dbReference type="ChEBI" id="CHEBI:18262"/>
        <dbReference type="ChEBI" id="CHEBI:57287"/>
        <dbReference type="ChEBI" id="CHEBI:57375"/>
    </reaction>
    <physiologicalReaction direction="left-to-right" evidence="22">
        <dbReference type="Rhea" id="RHEA:30136"/>
    </physiologicalReaction>
</comment>
<evidence type="ECO:0000256" key="14">
    <source>
        <dbReference type="ARBA" id="ARBA00037002"/>
    </source>
</evidence>
<proteinExistence type="inferred from homology"/>
<evidence type="ECO:0000256" key="21">
    <source>
        <dbReference type="ARBA" id="ARBA00047969"/>
    </source>
</evidence>
<evidence type="ECO:0000256" key="3">
    <source>
        <dbReference type="ARBA" id="ARBA00004632"/>
    </source>
</evidence>
<keyword evidence="9" id="KW-0809">Transit peptide</keyword>
<comment type="caution">
    <text evidence="26">The sequence shown here is derived from an EMBL/GenBank/DDBJ whole genome shotgun (WGS) entry which is preliminary data.</text>
</comment>
<evidence type="ECO:0000256" key="12">
    <source>
        <dbReference type="ARBA" id="ARBA00023273"/>
    </source>
</evidence>
<evidence type="ECO:0000313" key="26">
    <source>
        <dbReference type="EMBL" id="RDI69137.1"/>
    </source>
</evidence>
<dbReference type="STRING" id="1210086.GCA_001613105_00529"/>
<keyword evidence="12" id="KW-0966">Cell projection</keyword>
<dbReference type="SUPFAM" id="SSF54637">
    <property type="entry name" value="Thioesterase/thiol ester dehydrase-isomerase"/>
    <property type="match status" value="1"/>
</dbReference>
<dbReference type="PANTHER" id="PTHR12418">
    <property type="entry name" value="ACYL-COENZYME A THIOESTERASE THEM4"/>
    <property type="match status" value="1"/>
</dbReference>
<dbReference type="AlphaFoldDB" id="A0A370IEI5"/>
<dbReference type="GO" id="GO:0005737">
    <property type="term" value="C:cytoplasm"/>
    <property type="evidence" value="ECO:0007669"/>
    <property type="project" value="UniProtKB-SubCell"/>
</dbReference>
<dbReference type="Proteomes" id="UP000254869">
    <property type="component" value="Unassembled WGS sequence"/>
</dbReference>
<feature type="domain" description="Thioesterase" evidence="25">
    <location>
        <begin position="61"/>
        <end position="131"/>
    </location>
</feature>
<evidence type="ECO:0000256" key="5">
    <source>
        <dbReference type="ARBA" id="ARBA00022490"/>
    </source>
</evidence>
<evidence type="ECO:0000256" key="22">
    <source>
        <dbReference type="ARBA" id="ARBA00048074"/>
    </source>
</evidence>
<evidence type="ECO:0000256" key="16">
    <source>
        <dbReference type="ARBA" id="ARBA00038848"/>
    </source>
</evidence>
<feature type="region of interest" description="Disordered" evidence="24">
    <location>
        <begin position="1"/>
        <end position="20"/>
    </location>
</feature>
<comment type="catalytic activity">
    <reaction evidence="19">
        <text>octanoyl-CoA + H2O = octanoate + CoA + H(+)</text>
        <dbReference type="Rhea" id="RHEA:30143"/>
        <dbReference type="ChEBI" id="CHEBI:15377"/>
        <dbReference type="ChEBI" id="CHEBI:15378"/>
        <dbReference type="ChEBI" id="CHEBI:25646"/>
        <dbReference type="ChEBI" id="CHEBI:57287"/>
        <dbReference type="ChEBI" id="CHEBI:57386"/>
    </reaction>
    <physiologicalReaction direction="left-to-right" evidence="19">
        <dbReference type="Rhea" id="RHEA:30144"/>
    </physiologicalReaction>
</comment>
<comment type="catalytic activity">
    <reaction evidence="23">
        <text>tetradecanoyl-CoA + H2O = tetradecanoate + CoA + H(+)</text>
        <dbReference type="Rhea" id="RHEA:40119"/>
        <dbReference type="ChEBI" id="CHEBI:15377"/>
        <dbReference type="ChEBI" id="CHEBI:15378"/>
        <dbReference type="ChEBI" id="CHEBI:30807"/>
        <dbReference type="ChEBI" id="CHEBI:57287"/>
        <dbReference type="ChEBI" id="CHEBI:57385"/>
    </reaction>
    <physiologicalReaction direction="left-to-right" evidence="23">
        <dbReference type="Rhea" id="RHEA:40120"/>
    </physiologicalReaction>
</comment>
<keyword evidence="5" id="KW-0963">Cytoplasm</keyword>
<keyword evidence="7" id="KW-0378">Hydrolase</keyword>
<organism evidence="26 27">
    <name type="scientific">Nocardia pseudobrasiliensis</name>
    <dbReference type="NCBI Taxonomy" id="45979"/>
    <lineage>
        <taxon>Bacteria</taxon>
        <taxon>Bacillati</taxon>
        <taxon>Actinomycetota</taxon>
        <taxon>Actinomycetes</taxon>
        <taxon>Mycobacteriales</taxon>
        <taxon>Nocardiaceae</taxon>
        <taxon>Nocardia</taxon>
    </lineage>
</organism>
<reference evidence="26 27" key="1">
    <citation type="submission" date="2018-07" db="EMBL/GenBank/DDBJ databases">
        <title>Genomic Encyclopedia of Type Strains, Phase IV (KMG-IV): sequencing the most valuable type-strain genomes for metagenomic binning, comparative biology and taxonomic classification.</title>
        <authorList>
            <person name="Goeker M."/>
        </authorList>
    </citation>
    <scope>NUCLEOTIDE SEQUENCE [LARGE SCALE GENOMIC DNA]</scope>
    <source>
        <strain evidence="26 27">DSM 44290</strain>
    </source>
</reference>
<evidence type="ECO:0000256" key="15">
    <source>
        <dbReference type="ARBA" id="ARBA00038456"/>
    </source>
</evidence>
<evidence type="ECO:0000256" key="24">
    <source>
        <dbReference type="SAM" id="MobiDB-lite"/>
    </source>
</evidence>
<dbReference type="PANTHER" id="PTHR12418:SF19">
    <property type="entry name" value="ACYL-COENZYME A THIOESTERASE THEM4"/>
    <property type="match status" value="1"/>
</dbReference>
<name>A0A370IEI5_9NOCA</name>
<dbReference type="GO" id="GO:0016020">
    <property type="term" value="C:membrane"/>
    <property type="evidence" value="ECO:0007669"/>
    <property type="project" value="UniProtKB-SubCell"/>
</dbReference>
<comment type="catalytic activity">
    <reaction evidence="20">
        <text>hexadecanoyl-CoA + H2O = hexadecanoate + CoA + H(+)</text>
        <dbReference type="Rhea" id="RHEA:16645"/>
        <dbReference type="ChEBI" id="CHEBI:7896"/>
        <dbReference type="ChEBI" id="CHEBI:15377"/>
        <dbReference type="ChEBI" id="CHEBI:15378"/>
        <dbReference type="ChEBI" id="CHEBI:57287"/>
        <dbReference type="ChEBI" id="CHEBI:57379"/>
        <dbReference type="EC" id="3.1.2.2"/>
    </reaction>
    <physiologicalReaction direction="left-to-right" evidence="20">
        <dbReference type="Rhea" id="RHEA:16646"/>
    </physiologicalReaction>
</comment>
<evidence type="ECO:0000256" key="1">
    <source>
        <dbReference type="ARBA" id="ARBA00004170"/>
    </source>
</evidence>
<dbReference type="EC" id="3.1.2.2" evidence="16"/>
<protein>
    <recommendedName>
        <fullName evidence="17">Acyl-coenzyme A thioesterase THEM4</fullName>
        <ecNumber evidence="16">3.1.2.2</ecNumber>
    </recommendedName>
    <alternativeName>
        <fullName evidence="18">Thioesterase superfamily member 4</fullName>
    </alternativeName>
</protein>
<evidence type="ECO:0000256" key="11">
    <source>
        <dbReference type="ARBA" id="ARBA00023136"/>
    </source>
</evidence>
<sequence>MPMTSLLSRDDEAGRRLPHHQPNCLGCGPANESGLRIAFVRDGDGVRGAFAFDKRHEGAPGLAHGGAVAAALDEAAGTALMPLRLPAVTAQLNVSFAEPIPLGRELSVRARLDHRDGRKLYITVALESDDRVAARAEALFIEVAPEHFTAHGAEPGDIPALGI</sequence>
<keyword evidence="10" id="KW-0443">Lipid metabolism</keyword>
<dbReference type="InterPro" id="IPR006683">
    <property type="entry name" value="Thioestr_dom"/>
</dbReference>